<sequence>MNNSSSDNAPRDHQKAVRSPLGRSNSIGIFRSSKRNSIISKSQSPLHHKPPTGNEEDTTSHLGIALNAPIHSNLSTDSVNQIPRNGSVISAGSKSHNGSPPGIFDSASLDSEVIPGNIHISSNKSIDHLIKRYGAVSLIRQLSTDLAQRDAEITILRRKNSIRENILIRLLNETGLSTNEVESMLRDRLNSTQSSDDQASLLETLMEDAMSEHLESYSYEHQHDIATRSLMNLSVASPVDSLNYDNNNEDLFKTVTSKELKRRPHSSSLPPDPRSVSASTTNHPSTNSEQLNHSITDNSSSQSLLNLVSNRFLNQIVPQNLQDALSGSTGYHNSRPYNNNLPIPVEMENLATTASTDIQSFGESSANEGKGYINAFGFIYDKNKDSAKKPTVSTRTGPSRPTSVSLDSMGFTSKLLSIANDHDNNQKQGLKQWEDFLKKLALMSSNPYTESTELLAVNGESIKAHKHLFKEFEKIVITQGIPMKYRPKIWYELSNVKYLSTPGEYYQLINSTLPNKESEKQIELDIYRTMPFNIYFKDNNSPGLMKLQNILIAFARKYPEIGYCQGMNFIVANLLIVYANNEEETFWVFVGLVIEKLPCEFFQLSNIRRDLEKLPMIFAKNLPKLWKHLQRLEVELELICFNWFISLFSESLPTEIVLKIWDLVMVNGYVELFKVTVALFKVFEAQLLGFGSCMEVYDFMKNLNKVNVNLKGFELIKLSSKVGIDDELDFNK</sequence>
<dbReference type="SUPFAM" id="SSF47923">
    <property type="entry name" value="Ypt/Rab-GAP domain of gyp1p"/>
    <property type="match status" value="2"/>
</dbReference>
<dbReference type="PANTHER" id="PTHR47219">
    <property type="entry name" value="RAB GTPASE-ACTIVATING PROTEIN 1-LIKE"/>
    <property type="match status" value="1"/>
</dbReference>
<dbReference type="Gene3D" id="1.10.8.270">
    <property type="entry name" value="putative rabgap domain of human tbc1 domain family member 14 like domains"/>
    <property type="match status" value="1"/>
</dbReference>
<name>A0A9P8Q9L4_WICPI</name>
<evidence type="ECO:0000313" key="4">
    <source>
        <dbReference type="Proteomes" id="UP000774326"/>
    </source>
</evidence>
<dbReference type="PROSITE" id="PS50086">
    <property type="entry name" value="TBC_RABGAP"/>
    <property type="match status" value="1"/>
</dbReference>
<feature type="region of interest" description="Disordered" evidence="1">
    <location>
        <begin position="74"/>
        <end position="106"/>
    </location>
</feature>
<dbReference type="EMBL" id="JAEUBG010002047">
    <property type="protein sequence ID" value="KAH3685394.1"/>
    <property type="molecule type" value="Genomic_DNA"/>
</dbReference>
<feature type="compositionally biased region" description="Polar residues" evidence="1">
    <location>
        <begin position="276"/>
        <end position="297"/>
    </location>
</feature>
<feature type="compositionally biased region" description="Low complexity" evidence="1">
    <location>
        <begin position="35"/>
        <end position="44"/>
    </location>
</feature>
<organism evidence="3 4">
    <name type="scientific">Wickerhamomyces pijperi</name>
    <name type="common">Yeast</name>
    <name type="synonym">Pichia pijperi</name>
    <dbReference type="NCBI Taxonomy" id="599730"/>
    <lineage>
        <taxon>Eukaryota</taxon>
        <taxon>Fungi</taxon>
        <taxon>Dikarya</taxon>
        <taxon>Ascomycota</taxon>
        <taxon>Saccharomycotina</taxon>
        <taxon>Saccharomycetes</taxon>
        <taxon>Phaffomycetales</taxon>
        <taxon>Wickerhamomycetaceae</taxon>
        <taxon>Wickerhamomyces</taxon>
    </lineage>
</organism>
<dbReference type="FunFam" id="1.10.8.270:FF:000026">
    <property type="entry name" value="TBC (Tre-2/Bub2/Cdc16) domain family"/>
    <property type="match status" value="1"/>
</dbReference>
<keyword evidence="4" id="KW-1185">Reference proteome</keyword>
<gene>
    <name evidence="3" type="ORF">WICPIJ_003632</name>
</gene>
<feature type="region of interest" description="Disordered" evidence="1">
    <location>
        <begin position="1"/>
        <end position="59"/>
    </location>
</feature>
<dbReference type="GO" id="GO:0005096">
    <property type="term" value="F:GTPase activator activity"/>
    <property type="evidence" value="ECO:0007669"/>
    <property type="project" value="TreeGrafter"/>
</dbReference>
<dbReference type="Proteomes" id="UP000774326">
    <property type="component" value="Unassembled WGS sequence"/>
</dbReference>
<feature type="compositionally biased region" description="Polar residues" evidence="1">
    <location>
        <begin position="74"/>
        <end position="98"/>
    </location>
</feature>
<dbReference type="Pfam" id="PF00566">
    <property type="entry name" value="RabGAP-TBC"/>
    <property type="match status" value="1"/>
</dbReference>
<feature type="domain" description="Rab-GAP TBC" evidence="2">
    <location>
        <begin position="480"/>
        <end position="668"/>
    </location>
</feature>
<dbReference type="SMART" id="SM00164">
    <property type="entry name" value="TBC"/>
    <property type="match status" value="1"/>
</dbReference>
<dbReference type="OrthoDB" id="294251at2759"/>
<feature type="region of interest" description="Disordered" evidence="1">
    <location>
        <begin position="254"/>
        <end position="298"/>
    </location>
</feature>
<evidence type="ECO:0000259" key="2">
    <source>
        <dbReference type="PROSITE" id="PS50086"/>
    </source>
</evidence>
<dbReference type="GO" id="GO:0030427">
    <property type="term" value="C:site of polarized growth"/>
    <property type="evidence" value="ECO:0007669"/>
    <property type="project" value="UniProtKB-ARBA"/>
</dbReference>
<comment type="caution">
    <text evidence="3">The sequence shown here is derived from an EMBL/GenBank/DDBJ whole genome shotgun (WGS) entry which is preliminary data.</text>
</comment>
<dbReference type="InterPro" id="IPR035969">
    <property type="entry name" value="Rab-GAP_TBC_sf"/>
</dbReference>
<reference evidence="3" key="1">
    <citation type="journal article" date="2021" name="Open Biol.">
        <title>Shared evolutionary footprints suggest mitochondrial oxidative damage underlies multiple complex I losses in fungi.</title>
        <authorList>
            <person name="Schikora-Tamarit M.A."/>
            <person name="Marcet-Houben M."/>
            <person name="Nosek J."/>
            <person name="Gabaldon T."/>
        </authorList>
    </citation>
    <scope>NUCLEOTIDE SEQUENCE</scope>
    <source>
        <strain evidence="3">CBS2887</strain>
    </source>
</reference>
<dbReference type="InterPro" id="IPR050302">
    <property type="entry name" value="Rab_GAP_TBC_domain"/>
</dbReference>
<dbReference type="PANTHER" id="PTHR47219:SF20">
    <property type="entry name" value="TBC1 DOMAIN FAMILY MEMBER 2B"/>
    <property type="match status" value="1"/>
</dbReference>
<accession>A0A9P8Q9L4</accession>
<protein>
    <recommendedName>
        <fullName evidence="2">Rab-GAP TBC domain-containing protein</fullName>
    </recommendedName>
</protein>
<evidence type="ECO:0000256" key="1">
    <source>
        <dbReference type="SAM" id="MobiDB-lite"/>
    </source>
</evidence>
<dbReference type="AlphaFoldDB" id="A0A9P8Q9L4"/>
<dbReference type="InterPro" id="IPR000195">
    <property type="entry name" value="Rab-GAP-TBC_dom"/>
</dbReference>
<dbReference type="Gene3D" id="1.10.472.80">
    <property type="entry name" value="Ypt/Rab-GAP domain of gyp1p, domain 3"/>
    <property type="match status" value="1"/>
</dbReference>
<evidence type="ECO:0000313" key="3">
    <source>
        <dbReference type="EMBL" id="KAH3685394.1"/>
    </source>
</evidence>
<proteinExistence type="predicted"/>
<reference evidence="3" key="2">
    <citation type="submission" date="2021-01" db="EMBL/GenBank/DDBJ databases">
        <authorList>
            <person name="Schikora-Tamarit M.A."/>
        </authorList>
    </citation>
    <scope>NUCLEOTIDE SEQUENCE</scope>
    <source>
        <strain evidence="3">CBS2887</strain>
    </source>
</reference>
<dbReference type="GO" id="GO:0031267">
    <property type="term" value="F:small GTPase binding"/>
    <property type="evidence" value="ECO:0007669"/>
    <property type="project" value="TreeGrafter"/>
</dbReference>